<organism evidence="1 2">
    <name type="scientific">Bifidobacterium pseudolongum subsp. globosum</name>
    <dbReference type="NCBI Taxonomy" id="1690"/>
    <lineage>
        <taxon>Bacteria</taxon>
        <taxon>Bacillati</taxon>
        <taxon>Actinomycetota</taxon>
        <taxon>Actinomycetes</taxon>
        <taxon>Bifidobacteriales</taxon>
        <taxon>Bifidobacteriaceae</taxon>
        <taxon>Bifidobacterium</taxon>
    </lineage>
</organism>
<dbReference type="RefSeq" id="WP_129870723.1">
    <property type="nucleotide sequence ID" value="NZ_RYUO01000002.1"/>
</dbReference>
<dbReference type="Proteomes" id="UP000291920">
    <property type="component" value="Unassembled WGS sequence"/>
</dbReference>
<dbReference type="InterPro" id="IPR058154">
    <property type="entry name" value="Bxb1_TTP-like"/>
</dbReference>
<reference evidence="1 2" key="1">
    <citation type="submission" date="2018-12" db="EMBL/GenBank/DDBJ databases">
        <title>Unveiling genomic diversity among members of the Bifidobacterium pseudolongum species, a widely distributed gut commensal of the animal kingdom.</title>
        <authorList>
            <person name="Lugli G.A."/>
            <person name="Duranti S."/>
            <person name="Albert K."/>
            <person name="Mancabelli L."/>
            <person name="Napoli S."/>
            <person name="Viappiani A."/>
            <person name="Anzalone R."/>
            <person name="Longhi G."/>
            <person name="Milani C."/>
            <person name="Turroni F."/>
            <person name="Alessandri G."/>
            <person name="Sela D.A."/>
            <person name="Van Sinderen D."/>
            <person name="Ventura M."/>
        </authorList>
    </citation>
    <scope>NUCLEOTIDE SEQUENCE [LARGE SCALE GENOMIC DNA]</scope>
    <source>
        <strain evidence="1 2">2017B</strain>
    </source>
</reference>
<gene>
    <name evidence="1" type="ORF">PG2017B_0799</name>
</gene>
<dbReference type="AlphaFoldDB" id="A0A4Q5AMX1"/>
<name>A0A4Q5AMX1_9BIFI</name>
<dbReference type="Pfam" id="PF25681">
    <property type="entry name" value="Phage_TTP_17"/>
    <property type="match status" value="1"/>
</dbReference>
<evidence type="ECO:0000313" key="1">
    <source>
        <dbReference type="EMBL" id="RYQ30989.1"/>
    </source>
</evidence>
<proteinExistence type="predicted"/>
<dbReference type="EMBL" id="RYUT01000002">
    <property type="protein sequence ID" value="RYQ30989.1"/>
    <property type="molecule type" value="Genomic_DNA"/>
</dbReference>
<sequence length="196" mass="20996">MAINDDSVFFAEYGTVFYAEVGTPLPTGGLKAFHLTDTEVASTEASKKWKNLGHTSNSNKLEISLEGGESEAFRSWLKSNLKTKKSSDGSMTVTANALQMDAETLKLIFNGRDTANGVGANINSDPKPLAIVVITQEAQNAANPEFGFYFPKTKATPSGGPQLNGDFIEQGVVFTVESPGTGKDDFEFMLLQDAGE</sequence>
<comment type="caution">
    <text evidence="1">The sequence shown here is derived from an EMBL/GenBank/DDBJ whole genome shotgun (WGS) entry which is preliminary data.</text>
</comment>
<evidence type="ECO:0000313" key="2">
    <source>
        <dbReference type="Proteomes" id="UP000291920"/>
    </source>
</evidence>
<accession>A0A4Q5AMX1</accession>
<protein>
    <recommendedName>
        <fullName evidence="3">Phage tail protein</fullName>
    </recommendedName>
</protein>
<evidence type="ECO:0008006" key="3">
    <source>
        <dbReference type="Google" id="ProtNLM"/>
    </source>
</evidence>